<dbReference type="Gene3D" id="1.20.1290.10">
    <property type="entry name" value="AhpD-like"/>
    <property type="match status" value="1"/>
</dbReference>
<accession>A0ABV5XX31</accession>
<dbReference type="SUPFAM" id="SSF69118">
    <property type="entry name" value="AhpD-like"/>
    <property type="match status" value="1"/>
</dbReference>
<gene>
    <name evidence="2" type="ORF">ACFFP1_05075</name>
</gene>
<feature type="domain" description="Carboxymuconolactone decarboxylase-like" evidence="1">
    <location>
        <begin position="33"/>
        <end position="102"/>
    </location>
</feature>
<reference evidence="2 3" key="1">
    <citation type="submission" date="2024-09" db="EMBL/GenBank/DDBJ databases">
        <authorList>
            <person name="Sun Q."/>
            <person name="Mori K."/>
        </authorList>
    </citation>
    <scope>NUCLEOTIDE SEQUENCE [LARGE SCALE GENOMIC DNA]</scope>
    <source>
        <strain evidence="2 3">JCM 1334</strain>
    </source>
</reference>
<sequence length="257" mass="28553">MDLTPRQQEVKQNFIDVRGSWSHSWEAILALSPEFLSGYLSLSSVPWTKNRLEDKIKEFIYIAVDSAATHMYLPGVRQHVKAALRLGASSAEIMEVVELASTLGVHAMNVGVPILCEVLDESGMRPAKRPPTEDQEKVKKEFTQNRGCSNKTWDDILELDPEYVEAYAEFSSASWKYGPLAPKVKEFIYIACDTAATHLYERGTKLHMENALHYGATVEEIIEVLEIASVIGIHAATTAAPIILEEIAAFEAEKTAS</sequence>
<comment type="caution">
    <text evidence="2">The sequence shown here is derived from an EMBL/GenBank/DDBJ whole genome shotgun (WGS) entry which is preliminary data.</text>
</comment>
<protein>
    <submittedName>
        <fullName evidence="2">Carboxymuconolactone decarboxylase family protein</fullName>
    </submittedName>
</protein>
<keyword evidence="3" id="KW-1185">Reference proteome</keyword>
<evidence type="ECO:0000313" key="2">
    <source>
        <dbReference type="EMBL" id="MFB9818869.1"/>
    </source>
</evidence>
<dbReference type="Proteomes" id="UP001589702">
    <property type="component" value="Unassembled WGS sequence"/>
</dbReference>
<evidence type="ECO:0000313" key="3">
    <source>
        <dbReference type="Proteomes" id="UP001589702"/>
    </source>
</evidence>
<dbReference type="InterPro" id="IPR029032">
    <property type="entry name" value="AhpD-like"/>
</dbReference>
<organism evidence="2 3">
    <name type="scientific">Arthrobacter ramosus</name>
    <dbReference type="NCBI Taxonomy" id="1672"/>
    <lineage>
        <taxon>Bacteria</taxon>
        <taxon>Bacillati</taxon>
        <taxon>Actinomycetota</taxon>
        <taxon>Actinomycetes</taxon>
        <taxon>Micrococcales</taxon>
        <taxon>Micrococcaceae</taxon>
        <taxon>Arthrobacter</taxon>
    </lineage>
</organism>
<dbReference type="PANTHER" id="PTHR33930">
    <property type="entry name" value="ALKYL HYDROPEROXIDE REDUCTASE AHPD"/>
    <property type="match status" value="1"/>
</dbReference>
<dbReference type="InterPro" id="IPR003779">
    <property type="entry name" value="CMD-like"/>
</dbReference>
<dbReference type="RefSeq" id="WP_234748602.1">
    <property type="nucleotide sequence ID" value="NZ_BAAAWN010000001.1"/>
</dbReference>
<name>A0ABV5XX31_ARTRM</name>
<dbReference type="EMBL" id="JBHMBC010000007">
    <property type="protein sequence ID" value="MFB9818869.1"/>
    <property type="molecule type" value="Genomic_DNA"/>
</dbReference>
<evidence type="ECO:0000259" key="1">
    <source>
        <dbReference type="Pfam" id="PF02627"/>
    </source>
</evidence>
<dbReference type="Pfam" id="PF02627">
    <property type="entry name" value="CMD"/>
    <property type="match status" value="2"/>
</dbReference>
<proteinExistence type="predicted"/>
<feature type="domain" description="Carboxymuconolactone decarboxylase-like" evidence="1">
    <location>
        <begin position="161"/>
        <end position="240"/>
    </location>
</feature>
<dbReference type="PANTHER" id="PTHR33930:SF2">
    <property type="entry name" value="BLR3452 PROTEIN"/>
    <property type="match status" value="1"/>
</dbReference>